<organism evidence="1 2">
    <name type="scientific">Dermatophagoides pteronyssinus</name>
    <name type="common">European house dust mite</name>
    <dbReference type="NCBI Taxonomy" id="6956"/>
    <lineage>
        <taxon>Eukaryota</taxon>
        <taxon>Metazoa</taxon>
        <taxon>Ecdysozoa</taxon>
        <taxon>Arthropoda</taxon>
        <taxon>Chelicerata</taxon>
        <taxon>Arachnida</taxon>
        <taxon>Acari</taxon>
        <taxon>Acariformes</taxon>
        <taxon>Sarcoptiformes</taxon>
        <taxon>Astigmata</taxon>
        <taxon>Psoroptidia</taxon>
        <taxon>Analgoidea</taxon>
        <taxon>Pyroglyphidae</taxon>
        <taxon>Dermatophagoidinae</taxon>
        <taxon>Dermatophagoides</taxon>
    </lineage>
</organism>
<reference evidence="1 2" key="2">
    <citation type="journal article" date="2022" name="Mol. Biol. Evol.">
        <title>Comparative Genomics Reveals Insights into the Divergent Evolution of Astigmatic Mites and Household Pest Adaptations.</title>
        <authorList>
            <person name="Xiong Q."/>
            <person name="Wan A.T."/>
            <person name="Liu X."/>
            <person name="Fung C.S."/>
            <person name="Xiao X."/>
            <person name="Malainual N."/>
            <person name="Hou J."/>
            <person name="Wang L."/>
            <person name="Wang M."/>
            <person name="Yang K.Y."/>
            <person name="Cui Y."/>
            <person name="Leung E.L."/>
            <person name="Nong W."/>
            <person name="Shin S.K."/>
            <person name="Au S.W."/>
            <person name="Jeong K.Y."/>
            <person name="Chew F.T."/>
            <person name="Hui J.H."/>
            <person name="Leung T.F."/>
            <person name="Tungtrongchitr A."/>
            <person name="Zhong N."/>
            <person name="Liu Z."/>
            <person name="Tsui S.K."/>
        </authorList>
    </citation>
    <scope>NUCLEOTIDE SEQUENCE [LARGE SCALE GENOMIC DNA]</scope>
    <source>
        <strain evidence="1">Derp</strain>
    </source>
</reference>
<accession>A0ABQ8JUJ2</accession>
<keyword evidence="2" id="KW-1185">Reference proteome</keyword>
<sequence length="102" mass="11555">MNGIPIVLAVNKRLPMIIKLSTLNDSEQFKHVYISSSPRFVSSKNSCECLPPIVPTDPTAKKVIKFMIIQYQQPTTIPFIINSLARNNPNFVRNSSRYFGDI</sequence>
<evidence type="ECO:0000313" key="2">
    <source>
        <dbReference type="Proteomes" id="UP000887458"/>
    </source>
</evidence>
<name>A0ABQ8JUJ2_DERPT</name>
<reference evidence="1 2" key="1">
    <citation type="journal article" date="2018" name="J. Allergy Clin. Immunol.">
        <title>High-quality assembly of Dermatophagoides pteronyssinus genome and transcriptome reveals a wide range of novel allergens.</title>
        <authorList>
            <person name="Liu X.Y."/>
            <person name="Yang K.Y."/>
            <person name="Wang M.Q."/>
            <person name="Kwok J.S."/>
            <person name="Zeng X."/>
            <person name="Yang Z."/>
            <person name="Xiao X.J."/>
            <person name="Lau C.P."/>
            <person name="Li Y."/>
            <person name="Huang Z.M."/>
            <person name="Ba J.G."/>
            <person name="Yim A.K."/>
            <person name="Ouyang C.Y."/>
            <person name="Ngai S.M."/>
            <person name="Chan T.F."/>
            <person name="Leung E.L."/>
            <person name="Liu L."/>
            <person name="Liu Z.G."/>
            <person name="Tsui S.K."/>
        </authorList>
    </citation>
    <scope>NUCLEOTIDE SEQUENCE [LARGE SCALE GENOMIC DNA]</scope>
    <source>
        <strain evidence="1">Derp</strain>
    </source>
</reference>
<dbReference type="EMBL" id="NJHN03000011">
    <property type="protein sequence ID" value="KAH9426306.1"/>
    <property type="molecule type" value="Genomic_DNA"/>
</dbReference>
<gene>
    <name evidence="1" type="ORF">DERP_010873</name>
</gene>
<evidence type="ECO:0000313" key="1">
    <source>
        <dbReference type="EMBL" id="KAH9426306.1"/>
    </source>
</evidence>
<dbReference type="Proteomes" id="UP000887458">
    <property type="component" value="Unassembled WGS sequence"/>
</dbReference>
<protein>
    <submittedName>
        <fullName evidence="1">Uncharacterized protein</fullName>
    </submittedName>
</protein>
<comment type="caution">
    <text evidence="1">The sequence shown here is derived from an EMBL/GenBank/DDBJ whole genome shotgun (WGS) entry which is preliminary data.</text>
</comment>
<proteinExistence type="predicted"/>